<proteinExistence type="predicted"/>
<organism evidence="2 3">
    <name type="scientific">Terfezia boudieri ATCC MYA-4762</name>
    <dbReference type="NCBI Taxonomy" id="1051890"/>
    <lineage>
        <taxon>Eukaryota</taxon>
        <taxon>Fungi</taxon>
        <taxon>Dikarya</taxon>
        <taxon>Ascomycota</taxon>
        <taxon>Pezizomycotina</taxon>
        <taxon>Pezizomycetes</taxon>
        <taxon>Pezizales</taxon>
        <taxon>Pezizaceae</taxon>
        <taxon>Terfezia</taxon>
    </lineage>
</organism>
<keyword evidence="3" id="KW-1185">Reference proteome</keyword>
<feature type="signal peptide" evidence="1">
    <location>
        <begin position="1"/>
        <end position="22"/>
    </location>
</feature>
<accession>A0A3N4L5Y0</accession>
<dbReference type="OrthoDB" id="5362035at2759"/>
<reference evidence="2 3" key="1">
    <citation type="journal article" date="2018" name="Nat. Ecol. Evol.">
        <title>Pezizomycetes genomes reveal the molecular basis of ectomycorrhizal truffle lifestyle.</title>
        <authorList>
            <person name="Murat C."/>
            <person name="Payen T."/>
            <person name="Noel B."/>
            <person name="Kuo A."/>
            <person name="Morin E."/>
            <person name="Chen J."/>
            <person name="Kohler A."/>
            <person name="Krizsan K."/>
            <person name="Balestrini R."/>
            <person name="Da Silva C."/>
            <person name="Montanini B."/>
            <person name="Hainaut M."/>
            <person name="Levati E."/>
            <person name="Barry K.W."/>
            <person name="Belfiori B."/>
            <person name="Cichocki N."/>
            <person name="Clum A."/>
            <person name="Dockter R.B."/>
            <person name="Fauchery L."/>
            <person name="Guy J."/>
            <person name="Iotti M."/>
            <person name="Le Tacon F."/>
            <person name="Lindquist E.A."/>
            <person name="Lipzen A."/>
            <person name="Malagnac F."/>
            <person name="Mello A."/>
            <person name="Molinier V."/>
            <person name="Miyauchi S."/>
            <person name="Poulain J."/>
            <person name="Riccioni C."/>
            <person name="Rubini A."/>
            <person name="Sitrit Y."/>
            <person name="Splivallo R."/>
            <person name="Traeger S."/>
            <person name="Wang M."/>
            <person name="Zifcakova L."/>
            <person name="Wipf D."/>
            <person name="Zambonelli A."/>
            <person name="Paolocci F."/>
            <person name="Nowrousian M."/>
            <person name="Ottonello S."/>
            <person name="Baldrian P."/>
            <person name="Spatafora J.W."/>
            <person name="Henrissat B."/>
            <person name="Nagy L.G."/>
            <person name="Aury J.M."/>
            <person name="Wincker P."/>
            <person name="Grigoriev I.V."/>
            <person name="Bonfante P."/>
            <person name="Martin F.M."/>
        </authorList>
    </citation>
    <scope>NUCLEOTIDE SEQUENCE [LARGE SCALE GENOMIC DNA]</scope>
    <source>
        <strain evidence="2 3">ATCC MYA-4762</strain>
    </source>
</reference>
<dbReference type="Proteomes" id="UP000267821">
    <property type="component" value="Unassembled WGS sequence"/>
</dbReference>
<keyword evidence="1" id="KW-0732">Signal</keyword>
<dbReference type="EMBL" id="ML121646">
    <property type="protein sequence ID" value="RPB18307.1"/>
    <property type="molecule type" value="Genomic_DNA"/>
</dbReference>
<protein>
    <submittedName>
        <fullName evidence="2">Uncharacterized protein</fullName>
    </submittedName>
</protein>
<name>A0A3N4L5Y0_9PEZI</name>
<evidence type="ECO:0000313" key="2">
    <source>
        <dbReference type="EMBL" id="RPB18307.1"/>
    </source>
</evidence>
<feature type="chain" id="PRO_5018334848" evidence="1">
    <location>
        <begin position="23"/>
        <end position="146"/>
    </location>
</feature>
<gene>
    <name evidence="2" type="ORF">L211DRAFT_854244</name>
</gene>
<dbReference type="InParanoid" id="A0A3N4L5Y0"/>
<evidence type="ECO:0000313" key="3">
    <source>
        <dbReference type="Proteomes" id="UP000267821"/>
    </source>
</evidence>
<sequence>MTKANPVCLLVILHTLLPRANTPPPEAAYCELEKFAPLTEYDDYAEDSDAIVRNAAGVGRRHMPNRDHTFEEQKYELCARIKCPQDTKIAVKAEHQCLFLNARIIDLDNEDYCYIDWLQKLKPTTSPQLVKVRQVIPIGCRATRLN</sequence>
<dbReference type="AlphaFoldDB" id="A0A3N4L5Y0"/>
<evidence type="ECO:0000256" key="1">
    <source>
        <dbReference type="SAM" id="SignalP"/>
    </source>
</evidence>